<evidence type="ECO:0000313" key="1">
    <source>
        <dbReference type="EMBL" id="MDM5452843.1"/>
    </source>
</evidence>
<evidence type="ECO:0000313" key="2">
    <source>
        <dbReference type="Proteomes" id="UP001234602"/>
    </source>
</evidence>
<reference evidence="1" key="1">
    <citation type="submission" date="2023-06" db="EMBL/GenBank/DDBJ databases">
        <title>Comparative genomics of Bacillaceae isolates and their secondary metabolite potential.</title>
        <authorList>
            <person name="Song L."/>
            <person name="Nielsen L.J."/>
            <person name="Mohite O."/>
            <person name="Xu X."/>
            <person name="Weber T."/>
            <person name="Kovacs A.T."/>
        </authorList>
    </citation>
    <scope>NUCLEOTIDE SEQUENCE</scope>
    <source>
        <strain evidence="1">D8_B_37</strain>
    </source>
</reference>
<proteinExistence type="predicted"/>
<accession>A0AAW7ID55</accession>
<dbReference type="EMBL" id="JAUCEY010000008">
    <property type="protein sequence ID" value="MDM5452843.1"/>
    <property type="molecule type" value="Genomic_DNA"/>
</dbReference>
<comment type="caution">
    <text evidence="1">The sequence shown here is derived from an EMBL/GenBank/DDBJ whole genome shotgun (WGS) entry which is preliminary data.</text>
</comment>
<sequence>MKESHIDVQGLLLIMKAREIGLTPKETNIHSNNKDFNQLKKKNGLTLPHSI</sequence>
<organism evidence="1 2">
    <name type="scientific">Peribacillus simplex</name>
    <dbReference type="NCBI Taxonomy" id="1478"/>
    <lineage>
        <taxon>Bacteria</taxon>
        <taxon>Bacillati</taxon>
        <taxon>Bacillota</taxon>
        <taxon>Bacilli</taxon>
        <taxon>Bacillales</taxon>
        <taxon>Bacillaceae</taxon>
        <taxon>Peribacillus</taxon>
    </lineage>
</organism>
<dbReference type="Proteomes" id="UP001234602">
    <property type="component" value="Unassembled WGS sequence"/>
</dbReference>
<name>A0AAW7ID55_9BACI</name>
<gene>
    <name evidence="1" type="ORF">QUF89_11675</name>
</gene>
<dbReference type="RefSeq" id="WP_155727346.1">
    <property type="nucleotide sequence ID" value="NZ_CP011008.1"/>
</dbReference>
<protein>
    <submittedName>
        <fullName evidence="1">Uncharacterized protein</fullName>
    </submittedName>
</protein>
<dbReference type="AlphaFoldDB" id="A0AAW7ID55"/>